<proteinExistence type="predicted"/>
<dbReference type="Pfam" id="PF01740">
    <property type="entry name" value="STAS"/>
    <property type="match status" value="1"/>
</dbReference>
<name>A0A3B0XTI3_9ZZZZ</name>
<feature type="domain" description="STAS" evidence="1">
    <location>
        <begin position="3"/>
        <end position="101"/>
    </location>
</feature>
<evidence type="ECO:0000259" key="1">
    <source>
        <dbReference type="PROSITE" id="PS50801"/>
    </source>
</evidence>
<protein>
    <recommendedName>
        <fullName evidence="1">STAS domain-containing protein</fullName>
    </recommendedName>
</protein>
<dbReference type="GO" id="GO:0043856">
    <property type="term" value="F:anti-sigma factor antagonist activity"/>
    <property type="evidence" value="ECO:0007669"/>
    <property type="project" value="TreeGrafter"/>
</dbReference>
<sequence>MSVESKLSTDNTTLVISVKGVFDFNLLNEFRRAYSVENMKVEKVIVDMRNTTAIDSSALGMLLNMNRYLEKFGVEIFIENSNEDVKGVFDITHFNKIFTIE</sequence>
<reference evidence="2" key="1">
    <citation type="submission" date="2018-06" db="EMBL/GenBank/DDBJ databases">
        <authorList>
            <person name="Zhirakovskaya E."/>
        </authorList>
    </citation>
    <scope>NUCLEOTIDE SEQUENCE</scope>
</reference>
<gene>
    <name evidence="2" type="ORF">MNBD_GAMMA08-1088</name>
</gene>
<dbReference type="AlphaFoldDB" id="A0A3B0XTI3"/>
<organism evidence="2">
    <name type="scientific">hydrothermal vent metagenome</name>
    <dbReference type="NCBI Taxonomy" id="652676"/>
    <lineage>
        <taxon>unclassified sequences</taxon>
        <taxon>metagenomes</taxon>
        <taxon>ecological metagenomes</taxon>
    </lineage>
</organism>
<accession>A0A3B0XTI3</accession>
<dbReference type="InterPro" id="IPR036513">
    <property type="entry name" value="STAS_dom_sf"/>
</dbReference>
<dbReference type="InterPro" id="IPR002645">
    <property type="entry name" value="STAS_dom"/>
</dbReference>
<dbReference type="EMBL" id="UOFH01000077">
    <property type="protein sequence ID" value="VAW59424.1"/>
    <property type="molecule type" value="Genomic_DNA"/>
</dbReference>
<dbReference type="PANTHER" id="PTHR33495:SF15">
    <property type="entry name" value="STAS DOMAIN-CONTAINING PROTEIN"/>
    <property type="match status" value="1"/>
</dbReference>
<dbReference type="Gene3D" id="3.30.750.24">
    <property type="entry name" value="STAS domain"/>
    <property type="match status" value="1"/>
</dbReference>
<dbReference type="PANTHER" id="PTHR33495">
    <property type="entry name" value="ANTI-SIGMA FACTOR ANTAGONIST TM_1081-RELATED-RELATED"/>
    <property type="match status" value="1"/>
</dbReference>
<dbReference type="SUPFAM" id="SSF52091">
    <property type="entry name" value="SpoIIaa-like"/>
    <property type="match status" value="1"/>
</dbReference>
<dbReference type="PROSITE" id="PS50801">
    <property type="entry name" value="STAS"/>
    <property type="match status" value="1"/>
</dbReference>
<evidence type="ECO:0000313" key="2">
    <source>
        <dbReference type="EMBL" id="VAW59424.1"/>
    </source>
</evidence>
<dbReference type="CDD" id="cd07043">
    <property type="entry name" value="STAS_anti-anti-sigma_factors"/>
    <property type="match status" value="1"/>
</dbReference>